<dbReference type="PANTHER" id="PTHR11540:SF71">
    <property type="entry name" value="MALATE DEHYDROGENASE 1, PEROXISOMAL"/>
    <property type="match status" value="1"/>
</dbReference>
<dbReference type="Gene3D" id="3.90.110.10">
    <property type="entry name" value="Lactate dehydrogenase/glycoside hydrolase, family 4, C-terminal"/>
    <property type="match status" value="1"/>
</dbReference>
<keyword evidence="5" id="KW-1185">Reference proteome</keyword>
<name>A0ABD3JJ44_EUCGL</name>
<dbReference type="InterPro" id="IPR015955">
    <property type="entry name" value="Lactate_DH/Glyco_Ohase_4_C"/>
</dbReference>
<protein>
    <recommendedName>
        <fullName evidence="3">Lactate/malate dehydrogenase C-terminal domain-containing protein</fullName>
    </recommendedName>
</protein>
<organism evidence="4 5">
    <name type="scientific">Eucalyptus globulus</name>
    <name type="common">Tasmanian blue gum</name>
    <dbReference type="NCBI Taxonomy" id="34317"/>
    <lineage>
        <taxon>Eukaryota</taxon>
        <taxon>Viridiplantae</taxon>
        <taxon>Streptophyta</taxon>
        <taxon>Embryophyta</taxon>
        <taxon>Tracheophyta</taxon>
        <taxon>Spermatophyta</taxon>
        <taxon>Magnoliopsida</taxon>
        <taxon>eudicotyledons</taxon>
        <taxon>Gunneridae</taxon>
        <taxon>Pentapetalae</taxon>
        <taxon>rosids</taxon>
        <taxon>malvids</taxon>
        <taxon>Myrtales</taxon>
        <taxon>Myrtaceae</taxon>
        <taxon>Myrtoideae</taxon>
        <taxon>Eucalypteae</taxon>
        <taxon>Eucalyptus</taxon>
    </lineage>
</organism>
<evidence type="ECO:0000259" key="3">
    <source>
        <dbReference type="Pfam" id="PF02866"/>
    </source>
</evidence>
<feature type="domain" description="Lactate/malate dehydrogenase C-terminal" evidence="3">
    <location>
        <begin position="3"/>
        <end position="84"/>
    </location>
</feature>
<proteinExistence type="predicted"/>
<dbReference type="AlphaFoldDB" id="A0ABD3JJ44"/>
<dbReference type="SUPFAM" id="SSF56327">
    <property type="entry name" value="LDH C-terminal domain-like"/>
    <property type="match status" value="1"/>
</dbReference>
<evidence type="ECO:0000256" key="2">
    <source>
        <dbReference type="ARBA" id="ARBA00023027"/>
    </source>
</evidence>
<dbReference type="Pfam" id="PF02866">
    <property type="entry name" value="Ldh_1_C"/>
    <property type="match status" value="1"/>
</dbReference>
<accession>A0ABD3JJ44</accession>
<gene>
    <name evidence="4" type="ORF">ACJRO7_031219</name>
</gene>
<dbReference type="EMBL" id="JBJKBG010000008">
    <property type="protein sequence ID" value="KAL3726294.1"/>
    <property type="molecule type" value="Genomic_DNA"/>
</dbReference>
<dbReference type="GO" id="GO:0016491">
    <property type="term" value="F:oxidoreductase activity"/>
    <property type="evidence" value="ECO:0007669"/>
    <property type="project" value="UniProtKB-KW"/>
</dbReference>
<reference evidence="4 5" key="1">
    <citation type="submission" date="2024-11" db="EMBL/GenBank/DDBJ databases">
        <title>Chromosome-level genome assembly of Eucalyptus globulus Labill. provides insights into its genome evolution.</title>
        <authorList>
            <person name="Li X."/>
        </authorList>
    </citation>
    <scope>NUCLEOTIDE SEQUENCE [LARGE SCALE GENOMIC DNA]</scope>
    <source>
        <strain evidence="4">CL2024</strain>
        <tissue evidence="4">Fresh tender leaves</tissue>
    </source>
</reference>
<dbReference type="PANTHER" id="PTHR11540">
    <property type="entry name" value="MALATE AND LACTATE DEHYDROGENASE"/>
    <property type="match status" value="1"/>
</dbReference>
<keyword evidence="1" id="KW-0560">Oxidoreductase</keyword>
<sequence>MEAYAAVKFADACLHGSRGDAGIAECAFVASQVNDLPFFAYKVHLGHAGAEEVLPLGPLNAYERADLEKAEKQLATSIQKGISFIKKRAD</sequence>
<comment type="caution">
    <text evidence="4">The sequence shown here is derived from an EMBL/GenBank/DDBJ whole genome shotgun (WGS) entry which is preliminary data.</text>
</comment>
<evidence type="ECO:0000256" key="1">
    <source>
        <dbReference type="ARBA" id="ARBA00023002"/>
    </source>
</evidence>
<keyword evidence="2" id="KW-0520">NAD</keyword>
<dbReference type="InterPro" id="IPR022383">
    <property type="entry name" value="Lactate/malate_DH_C"/>
</dbReference>
<evidence type="ECO:0000313" key="5">
    <source>
        <dbReference type="Proteomes" id="UP001634007"/>
    </source>
</evidence>
<evidence type="ECO:0000313" key="4">
    <source>
        <dbReference type="EMBL" id="KAL3726294.1"/>
    </source>
</evidence>
<dbReference type="Proteomes" id="UP001634007">
    <property type="component" value="Unassembled WGS sequence"/>
</dbReference>